<dbReference type="EMBL" id="JBHSNG010000037">
    <property type="protein sequence ID" value="MFC5583213.1"/>
    <property type="molecule type" value="Genomic_DNA"/>
</dbReference>
<accession>A0ABW0T308</accession>
<keyword evidence="3" id="KW-1185">Reference proteome</keyword>
<feature type="signal peptide" evidence="1">
    <location>
        <begin position="1"/>
        <end position="18"/>
    </location>
</feature>
<comment type="caution">
    <text evidence="2">The sequence shown here is derived from an EMBL/GenBank/DDBJ whole genome shotgun (WGS) entry which is preliminary data.</text>
</comment>
<evidence type="ECO:0000313" key="2">
    <source>
        <dbReference type="EMBL" id="MFC5583213.1"/>
    </source>
</evidence>
<protein>
    <submittedName>
        <fullName evidence="2">Uncharacterized protein</fullName>
    </submittedName>
</protein>
<dbReference type="RefSeq" id="WP_377330029.1">
    <property type="nucleotide sequence ID" value="NZ_JBHSNG010000037.1"/>
</dbReference>
<evidence type="ECO:0000313" key="3">
    <source>
        <dbReference type="Proteomes" id="UP001596111"/>
    </source>
</evidence>
<keyword evidence="1" id="KW-0732">Signal</keyword>
<proteinExistence type="predicted"/>
<evidence type="ECO:0000256" key="1">
    <source>
        <dbReference type="SAM" id="SignalP"/>
    </source>
</evidence>
<feature type="chain" id="PRO_5046478466" evidence="1">
    <location>
        <begin position="19"/>
        <end position="488"/>
    </location>
</feature>
<gene>
    <name evidence="2" type="ORF">ACFPPB_19035</name>
</gene>
<dbReference type="Proteomes" id="UP001596111">
    <property type="component" value="Unassembled WGS sequence"/>
</dbReference>
<organism evidence="2 3">
    <name type="scientific">Rhodanobacter terrae</name>
    <dbReference type="NCBI Taxonomy" id="418647"/>
    <lineage>
        <taxon>Bacteria</taxon>
        <taxon>Pseudomonadati</taxon>
        <taxon>Pseudomonadota</taxon>
        <taxon>Gammaproteobacteria</taxon>
        <taxon>Lysobacterales</taxon>
        <taxon>Rhodanobacteraceae</taxon>
        <taxon>Rhodanobacter</taxon>
    </lineage>
</organism>
<name>A0ABW0T308_9GAMM</name>
<reference evidence="3" key="1">
    <citation type="journal article" date="2019" name="Int. J. Syst. Evol. Microbiol.">
        <title>The Global Catalogue of Microorganisms (GCM) 10K type strain sequencing project: providing services to taxonomists for standard genome sequencing and annotation.</title>
        <authorList>
            <consortium name="The Broad Institute Genomics Platform"/>
            <consortium name="The Broad Institute Genome Sequencing Center for Infectious Disease"/>
            <person name="Wu L."/>
            <person name="Ma J."/>
        </authorList>
    </citation>
    <scope>NUCLEOTIDE SEQUENCE [LARGE SCALE GENOMIC DNA]</scope>
    <source>
        <strain evidence="3">CGMCC 1.13587</strain>
    </source>
</reference>
<sequence>MKALMWIPLLLGMGLAHAEPAPQPANPLAIVTQDGVALRAQARHSATPQAVLWQGENLEVRGRTLDYLQVYDHRIERAGFVRASEVRIVSMRPEDAPELLAVVRFLRDMPGSEALGVAYTAAYLKAAPGKAIDAEPFDALGVMAGRLAERASTNRSKSQEQSLSGQLEVVADYGVAIRSIDRNGRMRLCYDGDAFRRVMALDATAMQKATAALALTDPACVDPSLRPIQLTAFDTWRADLLARVPREGLPRYVQNRLHMRAASVWSAIAFEHTRSHEPAQQAASRAIDELAAVDTHTLVENDRDDYDDAVIRVGASRWAAEPLLKAGTGLHIVTAAGRPGETCIELLDSKHDEKTPLAQRCTYGTVWTSSARANAHGTALAMAVQPMTSWRELWLFHVVGKQWVIDVLPPADDDPQLGYLEFAGWVPGDRLMLAAREARVNGRFIHRFEIVDMVTLETTRQADKPSSLSPFYRYQDAIWRSQTVSLRD</sequence>